<name>A0A7X2NQP9_9FIRM</name>
<organism evidence="9 10">
    <name type="scientific">Stecheria intestinalis</name>
    <dbReference type="NCBI Taxonomy" id="2606630"/>
    <lineage>
        <taxon>Bacteria</taxon>
        <taxon>Bacillati</taxon>
        <taxon>Bacillota</taxon>
        <taxon>Erysipelotrichia</taxon>
        <taxon>Erysipelotrichales</taxon>
        <taxon>Erysipelotrichaceae</taxon>
        <taxon>Stecheria</taxon>
    </lineage>
</organism>
<dbReference type="PIRSF" id="PIRSF006102">
    <property type="entry name" value="NQR_DE"/>
    <property type="match status" value="1"/>
</dbReference>
<dbReference type="GO" id="GO:0012505">
    <property type="term" value="C:endomembrane system"/>
    <property type="evidence" value="ECO:0007669"/>
    <property type="project" value="UniProtKB-SubCell"/>
</dbReference>
<feature type="transmembrane region" description="Helical" evidence="8">
    <location>
        <begin position="132"/>
        <end position="151"/>
    </location>
</feature>
<keyword evidence="4 8" id="KW-1278">Translocase</keyword>
<feature type="transmembrane region" description="Helical" evidence="8">
    <location>
        <begin position="171"/>
        <end position="189"/>
    </location>
</feature>
<dbReference type="Pfam" id="PF02508">
    <property type="entry name" value="Rnf-Nqr"/>
    <property type="match status" value="1"/>
</dbReference>
<dbReference type="PANTHER" id="PTHR30335">
    <property type="entry name" value="INTEGRAL MEMBRANE PROTEIN OF SOXR-REDUCING COMPLEX"/>
    <property type="match status" value="1"/>
</dbReference>
<comment type="caution">
    <text evidence="8">Lacks conserved residue(s) required for the propagation of feature annotation.</text>
</comment>
<feature type="transmembrane region" description="Helical" evidence="8">
    <location>
        <begin position="73"/>
        <end position="91"/>
    </location>
</feature>
<dbReference type="Proteomes" id="UP000461880">
    <property type="component" value="Unassembled WGS sequence"/>
</dbReference>
<comment type="subcellular location">
    <subcellularLocation>
        <location evidence="8">Cell membrane</location>
        <topology evidence="8">Multi-pass membrane protein</topology>
    </subcellularLocation>
    <subcellularLocation>
        <location evidence="1">Endomembrane system</location>
        <topology evidence="1">Multi-pass membrane protein</topology>
    </subcellularLocation>
</comment>
<sequence length="190" mass="20817">MNLFTLFLSALLVNNIVLSKFIGMCPFMGVSTKLSSAIGMGIAVIFVIFGASVLSWVLYYFVLQPMGLEYMKLISFILLIAAFVQFVEMYIKKNSPSLYKSLGIYLPLITTNCCVLYVALDNITQKYTLIETMVNSIAVPAGFMLVMVIFATIRERLSGNDVPKPFQGNPIAFVTAAIMAIAFSAFAGLA</sequence>
<evidence type="ECO:0000256" key="8">
    <source>
        <dbReference type="HAMAP-Rule" id="MF_00459"/>
    </source>
</evidence>
<protein>
    <recommendedName>
        <fullName evidence="8">Ion-translocating oxidoreductase complex subunit A</fullName>
        <ecNumber evidence="8">7.-.-.-</ecNumber>
    </recommendedName>
    <alternativeName>
        <fullName evidence="8">Rnf electron transport complex subunit A</fullName>
    </alternativeName>
</protein>
<evidence type="ECO:0000256" key="7">
    <source>
        <dbReference type="ARBA" id="ARBA00023136"/>
    </source>
</evidence>
<keyword evidence="8" id="KW-1003">Cell membrane</keyword>
<dbReference type="GO" id="GO:0005886">
    <property type="term" value="C:plasma membrane"/>
    <property type="evidence" value="ECO:0007669"/>
    <property type="project" value="UniProtKB-SubCell"/>
</dbReference>
<accession>A0A7X2NQP9</accession>
<evidence type="ECO:0000256" key="4">
    <source>
        <dbReference type="ARBA" id="ARBA00022967"/>
    </source>
</evidence>
<evidence type="ECO:0000256" key="2">
    <source>
        <dbReference type="ARBA" id="ARBA00022448"/>
    </source>
</evidence>
<keyword evidence="3 8" id="KW-0812">Transmembrane</keyword>
<keyword evidence="10" id="KW-1185">Reference proteome</keyword>
<keyword evidence="2 8" id="KW-0813">Transport</keyword>
<dbReference type="GO" id="GO:0022900">
    <property type="term" value="P:electron transport chain"/>
    <property type="evidence" value="ECO:0007669"/>
    <property type="project" value="UniProtKB-UniRule"/>
</dbReference>
<comment type="subunit">
    <text evidence="8">The complex is composed of six subunits: RnfA, RnfB, RnfC, RnfD, RnfE and RnfG.</text>
</comment>
<dbReference type="InterPro" id="IPR003667">
    <property type="entry name" value="NqrDE/RnfAE"/>
</dbReference>
<evidence type="ECO:0000256" key="3">
    <source>
        <dbReference type="ARBA" id="ARBA00022692"/>
    </source>
</evidence>
<reference evidence="9 10" key="1">
    <citation type="submission" date="2019-08" db="EMBL/GenBank/DDBJ databases">
        <title>In-depth cultivation of the pig gut microbiome towards novel bacterial diversity and tailored functional studies.</title>
        <authorList>
            <person name="Wylensek D."/>
            <person name="Hitch T.C.A."/>
            <person name="Clavel T."/>
        </authorList>
    </citation>
    <scope>NUCLEOTIDE SEQUENCE [LARGE SCALE GENOMIC DNA]</scope>
    <source>
        <strain evidence="9 10">Oil+RF-744-GAM-WT-6</strain>
    </source>
</reference>
<dbReference type="RefSeq" id="WP_105303060.1">
    <property type="nucleotide sequence ID" value="NZ_JAQXPC010000030.1"/>
</dbReference>
<dbReference type="PANTHER" id="PTHR30335:SF0">
    <property type="entry name" value="ION-TRANSLOCATING OXIDOREDUCTASE COMPLEX SUBUNIT A"/>
    <property type="match status" value="1"/>
</dbReference>
<evidence type="ECO:0000313" key="9">
    <source>
        <dbReference type="EMBL" id="MSS57759.1"/>
    </source>
</evidence>
<keyword evidence="6 8" id="KW-1133">Transmembrane helix</keyword>
<comment type="caution">
    <text evidence="9">The sequence shown here is derived from an EMBL/GenBank/DDBJ whole genome shotgun (WGS) entry which is preliminary data.</text>
</comment>
<dbReference type="HAMAP" id="MF_00459">
    <property type="entry name" value="RsxA_RnfA"/>
    <property type="match status" value="1"/>
</dbReference>
<evidence type="ECO:0000256" key="6">
    <source>
        <dbReference type="ARBA" id="ARBA00022989"/>
    </source>
</evidence>
<keyword evidence="5 8" id="KW-0249">Electron transport</keyword>
<gene>
    <name evidence="8" type="primary">rnfA</name>
    <name evidence="9" type="ORF">FYJ51_02415</name>
</gene>
<dbReference type="EC" id="7.-.-.-" evidence="8"/>
<feature type="transmembrane region" description="Helical" evidence="8">
    <location>
        <begin position="103"/>
        <end position="120"/>
    </location>
</feature>
<comment type="similarity">
    <text evidence="8">Belongs to the NqrDE/RnfAE family.</text>
</comment>
<dbReference type="EMBL" id="VUMN01000003">
    <property type="protein sequence ID" value="MSS57759.1"/>
    <property type="molecule type" value="Genomic_DNA"/>
</dbReference>
<dbReference type="InterPro" id="IPR011293">
    <property type="entry name" value="Ion_transpt_RnfA/RsxA"/>
</dbReference>
<dbReference type="InterPro" id="IPR050133">
    <property type="entry name" value="NqrDE/RnfAE_oxidrdctase"/>
</dbReference>
<evidence type="ECO:0000313" key="10">
    <source>
        <dbReference type="Proteomes" id="UP000461880"/>
    </source>
</evidence>
<proteinExistence type="inferred from homology"/>
<evidence type="ECO:0000256" key="5">
    <source>
        <dbReference type="ARBA" id="ARBA00022982"/>
    </source>
</evidence>
<dbReference type="AlphaFoldDB" id="A0A7X2NQP9"/>
<dbReference type="NCBIfam" id="TIGR01943">
    <property type="entry name" value="rnfA"/>
    <property type="match status" value="1"/>
</dbReference>
<feature type="transmembrane region" description="Helical" evidence="8">
    <location>
        <begin position="35"/>
        <end position="61"/>
    </location>
</feature>
<keyword evidence="7 8" id="KW-0472">Membrane</keyword>
<comment type="function">
    <text evidence="8">Part of a membrane-bound complex that couples electron transfer with translocation of ions across the membrane.</text>
</comment>
<evidence type="ECO:0000256" key="1">
    <source>
        <dbReference type="ARBA" id="ARBA00004127"/>
    </source>
</evidence>